<dbReference type="Pfam" id="PF01035">
    <property type="entry name" value="DNA_binding_1"/>
    <property type="match status" value="1"/>
</dbReference>
<dbReference type="InterPro" id="IPR023546">
    <property type="entry name" value="MGMT"/>
</dbReference>
<dbReference type="Gene3D" id="1.10.10.10">
    <property type="entry name" value="Winged helix-like DNA-binding domain superfamily/Winged helix DNA-binding domain"/>
    <property type="match status" value="1"/>
</dbReference>
<keyword evidence="6 8" id="KW-0234">DNA repair</keyword>
<comment type="function">
    <text evidence="8">Involved in the cellular defense against the biological effects of O6-methylguanine (O6-MeG) and O4-methylthymine (O4-MeT) in DNA. Repairs the methylated nucleobase in DNA by stoichiometrically transferring the methyl group to a cysteine residue in the enzyme. This is a suicide reaction: the enzyme is irreversibly inactivated.</text>
</comment>
<dbReference type="EMBL" id="LXMA01000044">
    <property type="protein sequence ID" value="OAT71194.1"/>
    <property type="molecule type" value="Genomic_DNA"/>
</dbReference>
<evidence type="ECO:0000313" key="11">
    <source>
        <dbReference type="EMBL" id="OAT71194.1"/>
    </source>
</evidence>
<evidence type="ECO:0000256" key="1">
    <source>
        <dbReference type="ARBA" id="ARBA00001286"/>
    </source>
</evidence>
<keyword evidence="3 8" id="KW-0489">Methyltransferase</keyword>
<evidence type="ECO:0000256" key="6">
    <source>
        <dbReference type="ARBA" id="ARBA00023204"/>
    </source>
</evidence>
<dbReference type="PANTHER" id="PTHR10815:SF12">
    <property type="entry name" value="METHYLATED-DNA--PROTEIN-CYSTEINE METHYLTRANSFERASE, INDUCIBLE"/>
    <property type="match status" value="1"/>
</dbReference>
<dbReference type="Pfam" id="PF02870">
    <property type="entry name" value="Methyltransf_1N"/>
    <property type="match status" value="1"/>
</dbReference>
<feature type="domain" description="Methylated-DNA-[protein]-cysteine S-methyltransferase DNA binding" evidence="9">
    <location>
        <begin position="91"/>
        <end position="170"/>
    </location>
</feature>
<protein>
    <recommendedName>
        <fullName evidence="8">Methylated-DNA--protein-cysteine methyltransferase</fullName>
        <ecNumber evidence="8">2.1.1.63</ecNumber>
    </recommendedName>
    <alternativeName>
        <fullName evidence="8">6-O-methylguanine-DNA methyltransferase</fullName>
        <shortName evidence="8">MGMT</shortName>
    </alternativeName>
    <alternativeName>
        <fullName evidence="8">O-6-methylguanine-DNA-alkyltransferase</fullName>
    </alternativeName>
</protein>
<comment type="catalytic activity">
    <reaction evidence="1 8">
        <text>a 4-O-methyl-thymidine in DNA + L-cysteinyl-[protein] = a thymidine in DNA + S-methyl-L-cysteinyl-[protein]</text>
        <dbReference type="Rhea" id="RHEA:53428"/>
        <dbReference type="Rhea" id="RHEA-COMP:10131"/>
        <dbReference type="Rhea" id="RHEA-COMP:10132"/>
        <dbReference type="Rhea" id="RHEA-COMP:13555"/>
        <dbReference type="Rhea" id="RHEA-COMP:13556"/>
        <dbReference type="ChEBI" id="CHEBI:29950"/>
        <dbReference type="ChEBI" id="CHEBI:82612"/>
        <dbReference type="ChEBI" id="CHEBI:137386"/>
        <dbReference type="ChEBI" id="CHEBI:137387"/>
        <dbReference type="EC" id="2.1.1.63"/>
    </reaction>
</comment>
<sequence>MVSKNNLTVYWTLFVYNQWQMYIAATSKGLCYVGSPNKPFEELANWVTKRFPNSVLAQDDEKLRPYTDELEEYFRGKRKNFLQPLDLYGTPFQLSVWNALRKIPYGHTQSYSEIADYIQKPASVRAVGAAIGANPILIVVPCHRAIGKNGKLTGYRGGLEIKKQLLQLESRSLIMEASPCMPNSTTERM</sequence>
<keyword evidence="4 8" id="KW-0808">Transferase</keyword>
<dbReference type="FunFam" id="1.10.10.10:FF:000214">
    <property type="entry name" value="Methylated-DNA--protein-cysteine methyltransferase"/>
    <property type="match status" value="1"/>
</dbReference>
<dbReference type="GO" id="GO:0003908">
    <property type="term" value="F:methylated-DNA-[protein]-cysteine S-methyltransferase activity"/>
    <property type="evidence" value="ECO:0007669"/>
    <property type="project" value="UniProtKB-UniRule"/>
</dbReference>
<keyword evidence="5 8" id="KW-0227">DNA damage</keyword>
<comment type="subcellular location">
    <subcellularLocation>
        <location evidence="8">Cytoplasm</location>
    </subcellularLocation>
</comment>
<evidence type="ECO:0000256" key="5">
    <source>
        <dbReference type="ARBA" id="ARBA00022763"/>
    </source>
</evidence>
<dbReference type="GO" id="GO:0005737">
    <property type="term" value="C:cytoplasm"/>
    <property type="evidence" value="ECO:0007669"/>
    <property type="project" value="UniProtKB-SubCell"/>
</dbReference>
<evidence type="ECO:0000313" key="12">
    <source>
        <dbReference type="Proteomes" id="UP000078290"/>
    </source>
</evidence>
<evidence type="ECO:0000256" key="7">
    <source>
        <dbReference type="ARBA" id="ARBA00049348"/>
    </source>
</evidence>
<dbReference type="InterPro" id="IPR008332">
    <property type="entry name" value="MethylG_MeTrfase_N"/>
</dbReference>
<dbReference type="EC" id="2.1.1.63" evidence="8"/>
<gene>
    <name evidence="11" type="ORF">A7K69_15510</name>
</gene>
<feature type="active site" description="Nucleophile; methyl group acceptor" evidence="8">
    <location>
        <position position="142"/>
    </location>
</feature>
<evidence type="ECO:0000256" key="8">
    <source>
        <dbReference type="HAMAP-Rule" id="MF_00772"/>
    </source>
</evidence>
<dbReference type="InterPro" id="IPR036388">
    <property type="entry name" value="WH-like_DNA-bd_sf"/>
</dbReference>
<dbReference type="HAMAP" id="MF_00772">
    <property type="entry name" value="OGT"/>
    <property type="match status" value="1"/>
</dbReference>
<dbReference type="SUPFAM" id="SSF53155">
    <property type="entry name" value="Methylated DNA-protein cysteine methyltransferase domain"/>
    <property type="match status" value="1"/>
</dbReference>
<dbReference type="GO" id="GO:0006307">
    <property type="term" value="P:DNA alkylation repair"/>
    <property type="evidence" value="ECO:0007669"/>
    <property type="project" value="UniProtKB-UniRule"/>
</dbReference>
<dbReference type="CDD" id="cd06445">
    <property type="entry name" value="ATase"/>
    <property type="match status" value="1"/>
</dbReference>
<keyword evidence="8" id="KW-0963">Cytoplasm</keyword>
<dbReference type="PANTHER" id="PTHR10815">
    <property type="entry name" value="METHYLATED-DNA--PROTEIN-CYSTEINE METHYLTRANSFERASE"/>
    <property type="match status" value="1"/>
</dbReference>
<evidence type="ECO:0000256" key="2">
    <source>
        <dbReference type="ARBA" id="ARBA00008711"/>
    </source>
</evidence>
<evidence type="ECO:0000256" key="4">
    <source>
        <dbReference type="ARBA" id="ARBA00022679"/>
    </source>
</evidence>
<comment type="similarity">
    <text evidence="2 8">Belongs to the MGMT family.</text>
</comment>
<comment type="caution">
    <text evidence="11">The sequence shown here is derived from an EMBL/GenBank/DDBJ whole genome shotgun (WGS) entry which is preliminary data.</text>
</comment>
<dbReference type="OrthoDB" id="9802228at2"/>
<dbReference type="InterPro" id="IPR014048">
    <property type="entry name" value="MethylDNA_cys_MeTrfase_DNA-bd"/>
</dbReference>
<dbReference type="GO" id="GO:0032259">
    <property type="term" value="P:methylation"/>
    <property type="evidence" value="ECO:0007669"/>
    <property type="project" value="UniProtKB-KW"/>
</dbReference>
<dbReference type="SUPFAM" id="SSF46767">
    <property type="entry name" value="Methylated DNA-protein cysteine methyltransferase, C-terminal domain"/>
    <property type="match status" value="1"/>
</dbReference>
<dbReference type="NCBIfam" id="TIGR00589">
    <property type="entry name" value="ogt"/>
    <property type="match status" value="1"/>
</dbReference>
<reference evidence="12" key="1">
    <citation type="submission" date="2016-05" db="EMBL/GenBank/DDBJ databases">
        <authorList>
            <person name="Wang W."/>
            <person name="Zhu L."/>
        </authorList>
    </citation>
    <scope>NUCLEOTIDE SEQUENCE [LARGE SCALE GENOMIC DNA]</scope>
    <source>
        <strain evidence="12">W-2</strain>
    </source>
</reference>
<comment type="catalytic activity">
    <reaction evidence="7 8">
        <text>a 6-O-methyl-2'-deoxyguanosine in DNA + L-cysteinyl-[protein] = S-methyl-L-cysteinyl-[protein] + a 2'-deoxyguanosine in DNA</text>
        <dbReference type="Rhea" id="RHEA:24000"/>
        <dbReference type="Rhea" id="RHEA-COMP:10131"/>
        <dbReference type="Rhea" id="RHEA-COMP:10132"/>
        <dbReference type="Rhea" id="RHEA-COMP:11367"/>
        <dbReference type="Rhea" id="RHEA-COMP:11368"/>
        <dbReference type="ChEBI" id="CHEBI:29950"/>
        <dbReference type="ChEBI" id="CHEBI:82612"/>
        <dbReference type="ChEBI" id="CHEBI:85445"/>
        <dbReference type="ChEBI" id="CHEBI:85448"/>
        <dbReference type="EC" id="2.1.1.63"/>
    </reaction>
</comment>
<dbReference type="InterPro" id="IPR036217">
    <property type="entry name" value="MethylDNA_cys_MeTrfase_DNAb"/>
</dbReference>
<organism evidence="11 12">
    <name type="scientific">Parageobacillus thermoglucosidasius</name>
    <name type="common">Geobacillus thermoglucosidasius</name>
    <dbReference type="NCBI Taxonomy" id="1426"/>
    <lineage>
        <taxon>Bacteria</taxon>
        <taxon>Bacillati</taxon>
        <taxon>Bacillota</taxon>
        <taxon>Bacilli</taxon>
        <taxon>Bacillales</taxon>
        <taxon>Anoxybacillaceae</taxon>
        <taxon>Parageobacillus</taxon>
    </lineage>
</organism>
<proteinExistence type="inferred from homology"/>
<evidence type="ECO:0000259" key="9">
    <source>
        <dbReference type="Pfam" id="PF01035"/>
    </source>
</evidence>
<comment type="miscellaneous">
    <text evidence="8">This enzyme catalyzes only one turnover and therefore is not strictly catalytic. According to one definition, an enzyme is a biocatalyst that acts repeatedly and over many reaction cycles.</text>
</comment>
<dbReference type="AlphaFoldDB" id="A0A1B7KM94"/>
<dbReference type="Proteomes" id="UP000078290">
    <property type="component" value="Unassembled WGS sequence"/>
</dbReference>
<feature type="domain" description="Methylguanine DNA methyltransferase ribonuclease-like" evidence="10">
    <location>
        <begin position="9"/>
        <end position="87"/>
    </location>
</feature>
<evidence type="ECO:0000259" key="10">
    <source>
        <dbReference type="Pfam" id="PF02870"/>
    </source>
</evidence>
<dbReference type="InterPro" id="IPR036631">
    <property type="entry name" value="MGMT_N_sf"/>
</dbReference>
<evidence type="ECO:0000256" key="3">
    <source>
        <dbReference type="ARBA" id="ARBA00022603"/>
    </source>
</evidence>
<dbReference type="RefSeq" id="WP_064553628.1">
    <property type="nucleotide sequence ID" value="NZ_LXMA01000044.1"/>
</dbReference>
<accession>A0A1B7KM94</accession>
<name>A0A1B7KM94_PARTM</name>
<dbReference type="Gene3D" id="3.30.160.70">
    <property type="entry name" value="Methylated DNA-protein cysteine methyltransferase domain"/>
    <property type="match status" value="1"/>
</dbReference>